<reference evidence="2 3" key="1">
    <citation type="submission" date="2023-07" db="EMBL/GenBank/DDBJ databases">
        <title>Genomic Encyclopedia of Type Strains, Phase IV (KMG-IV): sequencing the most valuable type-strain genomes for metagenomic binning, comparative biology and taxonomic classification.</title>
        <authorList>
            <person name="Goeker M."/>
        </authorList>
    </citation>
    <scope>NUCLEOTIDE SEQUENCE [LARGE SCALE GENOMIC DNA]</scope>
    <source>
        <strain evidence="2 3">DSM 27848</strain>
    </source>
</reference>
<accession>A0ABU0D0L8</accession>
<dbReference type="PANTHER" id="PTHR40072:SF1">
    <property type="entry name" value="MOLYBDOPTERIN-GUANINE DINUCLEOTIDE BIOSYNTHESIS ADAPTER PROTEIN"/>
    <property type="match status" value="1"/>
</dbReference>
<dbReference type="InterPro" id="IPR052539">
    <property type="entry name" value="MGD_biosynthesis_adapter"/>
</dbReference>
<sequence>MGGSKVFQIVGYQNSGKTTLMEKLIKTGNERGLKVGSIKHHGHGGSLDHHMINKDSKRHLRSGSLVSTVAGEDTLLIEATNNEWKLEEIIGIYNGFDLDVILVEGYKYSTYPKVVLIKNEEDLSLLEQLTNIRAVVSWFPLESSYRIFSNTQLENFIDFFYESILIN</sequence>
<dbReference type="SUPFAM" id="SSF52540">
    <property type="entry name" value="P-loop containing nucleoside triphosphate hydrolases"/>
    <property type="match status" value="1"/>
</dbReference>
<dbReference type="PANTHER" id="PTHR40072">
    <property type="entry name" value="MOLYBDOPTERIN-GUANINE DINUCLEOTIDE BIOSYNTHESIS ADAPTER PROTEIN-RELATED"/>
    <property type="match status" value="1"/>
</dbReference>
<dbReference type="Proteomes" id="UP001232343">
    <property type="component" value="Unassembled WGS sequence"/>
</dbReference>
<comment type="caution">
    <text evidence="2">The sequence shown here is derived from an EMBL/GenBank/DDBJ whole genome shotgun (WGS) entry which is preliminary data.</text>
</comment>
<dbReference type="InterPro" id="IPR004435">
    <property type="entry name" value="MobB_dom"/>
</dbReference>
<organism evidence="2 3">
    <name type="scientific">Lederbergia wuyishanensis</name>
    <dbReference type="NCBI Taxonomy" id="1347903"/>
    <lineage>
        <taxon>Bacteria</taxon>
        <taxon>Bacillati</taxon>
        <taxon>Bacillota</taxon>
        <taxon>Bacilli</taxon>
        <taxon>Bacillales</taxon>
        <taxon>Bacillaceae</taxon>
        <taxon>Lederbergia</taxon>
    </lineage>
</organism>
<keyword evidence="3" id="KW-1185">Reference proteome</keyword>
<dbReference type="EMBL" id="JAUSUO010000001">
    <property type="protein sequence ID" value="MDQ0341946.1"/>
    <property type="molecule type" value="Genomic_DNA"/>
</dbReference>
<dbReference type="Pfam" id="PF03205">
    <property type="entry name" value="MobB"/>
    <property type="match status" value="1"/>
</dbReference>
<proteinExistence type="predicted"/>
<dbReference type="InterPro" id="IPR027417">
    <property type="entry name" value="P-loop_NTPase"/>
</dbReference>
<dbReference type="NCBIfam" id="TIGR00176">
    <property type="entry name" value="mobB"/>
    <property type="match status" value="1"/>
</dbReference>
<evidence type="ECO:0000313" key="2">
    <source>
        <dbReference type="EMBL" id="MDQ0341946.1"/>
    </source>
</evidence>
<feature type="domain" description="Molybdopterin-guanine dinucleotide biosynthesis protein B (MobB)" evidence="1">
    <location>
        <begin position="6"/>
        <end position="138"/>
    </location>
</feature>
<name>A0ABU0D0L8_9BACI</name>
<evidence type="ECO:0000313" key="3">
    <source>
        <dbReference type="Proteomes" id="UP001232343"/>
    </source>
</evidence>
<protein>
    <submittedName>
        <fullName evidence="2">Molybdopterin-guanine dinucleotide biosynthesis protein B</fullName>
    </submittedName>
</protein>
<dbReference type="CDD" id="cd03116">
    <property type="entry name" value="MobB"/>
    <property type="match status" value="1"/>
</dbReference>
<evidence type="ECO:0000259" key="1">
    <source>
        <dbReference type="Pfam" id="PF03205"/>
    </source>
</evidence>
<gene>
    <name evidence="2" type="ORF">J2S14_000739</name>
</gene>
<dbReference type="Gene3D" id="3.40.50.300">
    <property type="entry name" value="P-loop containing nucleotide triphosphate hydrolases"/>
    <property type="match status" value="1"/>
</dbReference>
<dbReference type="RefSeq" id="WP_244680152.1">
    <property type="nucleotide sequence ID" value="NZ_JALIRM010000001.1"/>
</dbReference>